<evidence type="ECO:0000313" key="1">
    <source>
        <dbReference type="EMBL" id="KIM57941.1"/>
    </source>
</evidence>
<proteinExistence type="predicted"/>
<evidence type="ECO:0000313" key="2">
    <source>
        <dbReference type="Proteomes" id="UP000053989"/>
    </source>
</evidence>
<sequence length="109" mass="11727">MAEIHSIDIGAVEGNLLNLTREPSERDTRIFPDLHNLYEAYLPHTSLTGSGAPMGVSEASLVQLGREVCIWKPACNGLLAVWSIIQARNQMGGAWSKGNLIILGGPSTE</sequence>
<reference evidence="2" key="2">
    <citation type="submission" date="2015-01" db="EMBL/GenBank/DDBJ databases">
        <title>Evolutionary Origins and Diversification of the Mycorrhizal Mutualists.</title>
        <authorList>
            <consortium name="DOE Joint Genome Institute"/>
            <consortium name="Mycorrhizal Genomics Consortium"/>
            <person name="Kohler A."/>
            <person name="Kuo A."/>
            <person name="Nagy L.G."/>
            <person name="Floudas D."/>
            <person name="Copeland A."/>
            <person name="Barry K.W."/>
            <person name="Cichocki N."/>
            <person name="Veneault-Fourrey C."/>
            <person name="LaButti K."/>
            <person name="Lindquist E.A."/>
            <person name="Lipzen A."/>
            <person name="Lundell T."/>
            <person name="Morin E."/>
            <person name="Murat C."/>
            <person name="Riley R."/>
            <person name="Ohm R."/>
            <person name="Sun H."/>
            <person name="Tunlid A."/>
            <person name="Henrissat B."/>
            <person name="Grigoriev I.V."/>
            <person name="Hibbett D.S."/>
            <person name="Martin F."/>
        </authorList>
    </citation>
    <scope>NUCLEOTIDE SEQUENCE [LARGE SCALE GENOMIC DNA]</scope>
    <source>
        <strain evidence="2">Foug A</strain>
    </source>
</reference>
<dbReference type="InParanoid" id="A0A0C3DPK2"/>
<gene>
    <name evidence="1" type="ORF">SCLCIDRAFT_10341</name>
</gene>
<dbReference type="HOGENOM" id="CLU_2185520_0_0_1"/>
<dbReference type="AlphaFoldDB" id="A0A0C3DPK2"/>
<dbReference type="EMBL" id="KN822093">
    <property type="protein sequence ID" value="KIM57941.1"/>
    <property type="molecule type" value="Genomic_DNA"/>
</dbReference>
<protein>
    <submittedName>
        <fullName evidence="1">Uncharacterized protein</fullName>
    </submittedName>
</protein>
<accession>A0A0C3DPK2</accession>
<keyword evidence="2" id="KW-1185">Reference proteome</keyword>
<name>A0A0C3DPK2_9AGAM</name>
<organism evidence="1 2">
    <name type="scientific">Scleroderma citrinum Foug A</name>
    <dbReference type="NCBI Taxonomy" id="1036808"/>
    <lineage>
        <taxon>Eukaryota</taxon>
        <taxon>Fungi</taxon>
        <taxon>Dikarya</taxon>
        <taxon>Basidiomycota</taxon>
        <taxon>Agaricomycotina</taxon>
        <taxon>Agaricomycetes</taxon>
        <taxon>Agaricomycetidae</taxon>
        <taxon>Boletales</taxon>
        <taxon>Sclerodermatineae</taxon>
        <taxon>Sclerodermataceae</taxon>
        <taxon>Scleroderma</taxon>
    </lineage>
</organism>
<dbReference type="Proteomes" id="UP000053989">
    <property type="component" value="Unassembled WGS sequence"/>
</dbReference>
<reference evidence="1 2" key="1">
    <citation type="submission" date="2014-04" db="EMBL/GenBank/DDBJ databases">
        <authorList>
            <consortium name="DOE Joint Genome Institute"/>
            <person name="Kuo A."/>
            <person name="Kohler A."/>
            <person name="Nagy L.G."/>
            <person name="Floudas D."/>
            <person name="Copeland A."/>
            <person name="Barry K.W."/>
            <person name="Cichocki N."/>
            <person name="Veneault-Fourrey C."/>
            <person name="LaButti K."/>
            <person name="Lindquist E.A."/>
            <person name="Lipzen A."/>
            <person name="Lundell T."/>
            <person name="Morin E."/>
            <person name="Murat C."/>
            <person name="Sun H."/>
            <person name="Tunlid A."/>
            <person name="Henrissat B."/>
            <person name="Grigoriev I.V."/>
            <person name="Hibbett D.S."/>
            <person name="Martin F."/>
            <person name="Nordberg H.P."/>
            <person name="Cantor M.N."/>
            <person name="Hua S.X."/>
        </authorList>
    </citation>
    <scope>NUCLEOTIDE SEQUENCE [LARGE SCALE GENOMIC DNA]</scope>
    <source>
        <strain evidence="1 2">Foug A</strain>
    </source>
</reference>